<evidence type="ECO:0000313" key="2">
    <source>
        <dbReference type="Proteomes" id="UP001165289"/>
    </source>
</evidence>
<reference evidence="1 2" key="1">
    <citation type="journal article" date="2023" name="BMC Biol.">
        <title>The compact genome of the sponge Oopsacas minuta (Hexactinellida) is lacking key metazoan core genes.</title>
        <authorList>
            <person name="Santini S."/>
            <person name="Schenkelaars Q."/>
            <person name="Jourda C."/>
            <person name="Duchesne M."/>
            <person name="Belahbib H."/>
            <person name="Rocher C."/>
            <person name="Selva M."/>
            <person name="Riesgo A."/>
            <person name="Vervoort M."/>
            <person name="Leys S.P."/>
            <person name="Kodjabachian L."/>
            <person name="Le Bivic A."/>
            <person name="Borchiellini C."/>
            <person name="Claverie J.M."/>
            <person name="Renard E."/>
        </authorList>
    </citation>
    <scope>NUCLEOTIDE SEQUENCE [LARGE SCALE GENOMIC DNA]</scope>
    <source>
        <strain evidence="1">SPO-2</strain>
    </source>
</reference>
<proteinExistence type="predicted"/>
<gene>
    <name evidence="1" type="ORF">LOD99_10712</name>
</gene>
<dbReference type="Proteomes" id="UP001165289">
    <property type="component" value="Unassembled WGS sequence"/>
</dbReference>
<dbReference type="EMBL" id="JAKMXF010000053">
    <property type="protein sequence ID" value="KAI6659722.1"/>
    <property type="molecule type" value="Genomic_DNA"/>
</dbReference>
<organism evidence="1 2">
    <name type="scientific">Oopsacas minuta</name>
    <dbReference type="NCBI Taxonomy" id="111878"/>
    <lineage>
        <taxon>Eukaryota</taxon>
        <taxon>Metazoa</taxon>
        <taxon>Porifera</taxon>
        <taxon>Hexactinellida</taxon>
        <taxon>Hexasterophora</taxon>
        <taxon>Lyssacinosida</taxon>
        <taxon>Leucopsacidae</taxon>
        <taxon>Oopsacas</taxon>
    </lineage>
</organism>
<dbReference type="AlphaFoldDB" id="A0AAV7KEF0"/>
<protein>
    <submittedName>
        <fullName evidence="1">Uncharacterized protein</fullName>
    </submittedName>
</protein>
<accession>A0AAV7KEF0</accession>
<name>A0AAV7KEF0_9METZ</name>
<comment type="caution">
    <text evidence="1">The sequence shown here is derived from an EMBL/GenBank/DDBJ whole genome shotgun (WGS) entry which is preliminary data.</text>
</comment>
<keyword evidence="2" id="KW-1185">Reference proteome</keyword>
<sequence length="175" mass="19395">MESLDTQSLEGAVGELTATSKKVEVLTVESKGIEHEYQCDANNQSYSAIPSPPLSEFPTQPDEYEDQILTTLPFETIISDNLVSIPSNITSPLPLLTSLPSKTRFQMIYFHPSTNQGLLVLNSLHLNLINAIRYQLEMVLLMEEKLLAHVLVHAVLVSPTLYMGGLREKKATEAV</sequence>
<evidence type="ECO:0000313" key="1">
    <source>
        <dbReference type="EMBL" id="KAI6659722.1"/>
    </source>
</evidence>